<evidence type="ECO:0000256" key="5">
    <source>
        <dbReference type="ARBA" id="ARBA00023136"/>
    </source>
</evidence>
<keyword evidence="9" id="KW-1185">Reference proteome</keyword>
<evidence type="ECO:0000313" key="9">
    <source>
        <dbReference type="Proteomes" id="UP000827092"/>
    </source>
</evidence>
<comment type="subcellular location">
    <subcellularLocation>
        <location evidence="1">Cell membrane</location>
        <topology evidence="1">Multi-pass membrane protein</topology>
    </subcellularLocation>
</comment>
<evidence type="ECO:0008006" key="10">
    <source>
        <dbReference type="Google" id="ProtNLM"/>
    </source>
</evidence>
<feature type="transmembrane region" description="Helical" evidence="7">
    <location>
        <begin position="89"/>
        <end position="105"/>
    </location>
</feature>
<evidence type="ECO:0000256" key="7">
    <source>
        <dbReference type="SAM" id="Phobius"/>
    </source>
</evidence>
<keyword evidence="3 7" id="KW-0812">Transmembrane</keyword>
<keyword evidence="6" id="KW-0675">Receptor</keyword>
<dbReference type="Pfam" id="PF08395">
    <property type="entry name" value="7tm_7"/>
    <property type="match status" value="1"/>
</dbReference>
<keyword evidence="2" id="KW-1003">Cell membrane</keyword>
<dbReference type="GO" id="GO:0050909">
    <property type="term" value="P:sensory perception of taste"/>
    <property type="evidence" value="ECO:0007669"/>
    <property type="project" value="InterPro"/>
</dbReference>
<dbReference type="Proteomes" id="UP000827092">
    <property type="component" value="Unassembled WGS sequence"/>
</dbReference>
<feature type="transmembrane region" description="Helical" evidence="7">
    <location>
        <begin position="201"/>
        <end position="219"/>
    </location>
</feature>
<evidence type="ECO:0000256" key="1">
    <source>
        <dbReference type="ARBA" id="ARBA00004651"/>
    </source>
</evidence>
<dbReference type="GO" id="GO:0005886">
    <property type="term" value="C:plasma membrane"/>
    <property type="evidence" value="ECO:0007669"/>
    <property type="project" value="UniProtKB-SubCell"/>
</dbReference>
<dbReference type="PANTHER" id="PTHR21421:SF29">
    <property type="entry name" value="GUSTATORY RECEPTOR 5A FOR TREHALOSE-RELATED"/>
    <property type="match status" value="1"/>
</dbReference>
<dbReference type="EMBL" id="JAFNEN010000273">
    <property type="protein sequence ID" value="KAG8187383.1"/>
    <property type="molecule type" value="Genomic_DNA"/>
</dbReference>
<evidence type="ECO:0000313" key="8">
    <source>
        <dbReference type="EMBL" id="KAG8187383.1"/>
    </source>
</evidence>
<gene>
    <name evidence="8" type="ORF">JTE90_016929</name>
</gene>
<evidence type="ECO:0000256" key="6">
    <source>
        <dbReference type="ARBA" id="ARBA00023170"/>
    </source>
</evidence>
<evidence type="ECO:0000256" key="3">
    <source>
        <dbReference type="ARBA" id="ARBA00022692"/>
    </source>
</evidence>
<evidence type="ECO:0000256" key="4">
    <source>
        <dbReference type="ARBA" id="ARBA00022989"/>
    </source>
</evidence>
<organism evidence="8 9">
    <name type="scientific">Oedothorax gibbosus</name>
    <dbReference type="NCBI Taxonomy" id="931172"/>
    <lineage>
        <taxon>Eukaryota</taxon>
        <taxon>Metazoa</taxon>
        <taxon>Ecdysozoa</taxon>
        <taxon>Arthropoda</taxon>
        <taxon>Chelicerata</taxon>
        <taxon>Arachnida</taxon>
        <taxon>Araneae</taxon>
        <taxon>Araneomorphae</taxon>
        <taxon>Entelegynae</taxon>
        <taxon>Araneoidea</taxon>
        <taxon>Linyphiidae</taxon>
        <taxon>Erigoninae</taxon>
        <taxon>Oedothorax</taxon>
    </lineage>
</organism>
<keyword evidence="5 7" id="KW-0472">Membrane</keyword>
<reference evidence="8 9" key="1">
    <citation type="journal article" date="2022" name="Nat. Ecol. Evol.">
        <title>A masculinizing supergene underlies an exaggerated male reproductive morph in a spider.</title>
        <authorList>
            <person name="Hendrickx F."/>
            <person name="De Corte Z."/>
            <person name="Sonet G."/>
            <person name="Van Belleghem S.M."/>
            <person name="Kostlbacher S."/>
            <person name="Vangestel C."/>
        </authorList>
    </citation>
    <scope>NUCLEOTIDE SEQUENCE [LARGE SCALE GENOMIC DNA]</scope>
    <source>
        <strain evidence="8">W744_W776</strain>
    </source>
</reference>
<keyword evidence="4 7" id="KW-1133">Transmembrane helix</keyword>
<name>A0AAV6UU76_9ARAC</name>
<dbReference type="InterPro" id="IPR013604">
    <property type="entry name" value="7TM_chemorcpt"/>
</dbReference>
<dbReference type="GO" id="GO:0051606">
    <property type="term" value="P:detection of stimulus"/>
    <property type="evidence" value="ECO:0007669"/>
    <property type="project" value="UniProtKB-ARBA"/>
</dbReference>
<dbReference type="AlphaFoldDB" id="A0AAV6UU76"/>
<accession>A0AAV6UU76</accession>
<sequence>MILKFNLEAEYAIKLVATSGLFLVNKFFIVLAQVLLTLMYVVISYFLSQSIRECANSIELKLTNRKSIADFMKNYDRIHRLVHKFEKSFSWQVLFLVTSNFIELFKLFSEFFGFNVSQYVYKVDIIISSSLSSLSFFSIAIFASEVDSQDRDLRRVTKEVSFNLSVVEETRASGELLAKFMKSKEGLTLSACGLFQFTKSFLLASFGVLLTYNLLILQVNTTW</sequence>
<comment type="caution">
    <text evidence="8">The sequence shown here is derived from an EMBL/GenBank/DDBJ whole genome shotgun (WGS) entry which is preliminary data.</text>
</comment>
<dbReference type="GO" id="GO:0038023">
    <property type="term" value="F:signaling receptor activity"/>
    <property type="evidence" value="ECO:0007669"/>
    <property type="project" value="UniProtKB-ARBA"/>
</dbReference>
<feature type="transmembrane region" description="Helical" evidence="7">
    <location>
        <begin position="125"/>
        <end position="144"/>
    </location>
</feature>
<feature type="transmembrane region" description="Helical" evidence="7">
    <location>
        <begin position="27"/>
        <end position="47"/>
    </location>
</feature>
<evidence type="ECO:0000256" key="2">
    <source>
        <dbReference type="ARBA" id="ARBA00022475"/>
    </source>
</evidence>
<protein>
    <recommendedName>
        <fullName evidence="10">Gustatory receptor</fullName>
    </recommendedName>
</protein>
<proteinExistence type="predicted"/>
<dbReference type="PANTHER" id="PTHR21421">
    <property type="entry name" value="GUSTATORY RECEPTOR"/>
    <property type="match status" value="1"/>
</dbReference>